<proteinExistence type="predicted"/>
<dbReference type="InterPro" id="IPR002545">
    <property type="entry name" value="CheW-lke_dom"/>
</dbReference>
<gene>
    <name evidence="2" type="ORF">C8C76_1734</name>
</gene>
<dbReference type="InterPro" id="IPR039315">
    <property type="entry name" value="CheW"/>
</dbReference>
<protein>
    <submittedName>
        <fullName evidence="2">Purine-binding chemotaxis protein CheW</fullName>
    </submittedName>
</protein>
<evidence type="ECO:0000313" key="2">
    <source>
        <dbReference type="EMBL" id="PTV92434.1"/>
    </source>
</evidence>
<dbReference type="GO" id="GO:0006935">
    <property type="term" value="P:chemotaxis"/>
    <property type="evidence" value="ECO:0007669"/>
    <property type="project" value="InterPro"/>
</dbReference>
<sequence length="166" mass="18689">MQLKEVNQDKKQYVIFYLADKKFGVNINQTKEILSNTEMTFVPDSPGYISGIINLRGAVVPIVDLKLRLNISGQKKSQEEKIIIVELDGLTAGMMVDDVKEIKPLTKENIVNLPDLARKVDSDYIEGVGRAGRDDELLLLLDLKNVLNNREIEELKNVESESSSKE</sequence>
<dbReference type="Gene3D" id="2.30.30.40">
    <property type="entry name" value="SH3 Domains"/>
    <property type="match status" value="1"/>
</dbReference>
<dbReference type="AlphaFoldDB" id="A0A2T5RF06"/>
<dbReference type="OrthoDB" id="9794382at2"/>
<feature type="domain" description="CheW-like" evidence="1">
    <location>
        <begin position="10"/>
        <end position="152"/>
    </location>
</feature>
<dbReference type="RefSeq" id="WP_108143010.1">
    <property type="nucleotide sequence ID" value="NZ_JBQPXQ010000001.1"/>
</dbReference>
<dbReference type="EMBL" id="QAXS01000073">
    <property type="protein sequence ID" value="PTV92434.1"/>
    <property type="molecule type" value="Genomic_DNA"/>
</dbReference>
<dbReference type="GO" id="GO:0007165">
    <property type="term" value="P:signal transduction"/>
    <property type="evidence" value="ECO:0007669"/>
    <property type="project" value="InterPro"/>
</dbReference>
<dbReference type="Pfam" id="PF01584">
    <property type="entry name" value="CheW"/>
    <property type="match status" value="1"/>
</dbReference>
<dbReference type="SUPFAM" id="SSF50341">
    <property type="entry name" value="CheW-like"/>
    <property type="match status" value="1"/>
</dbReference>
<reference evidence="2 3" key="1">
    <citation type="submission" date="2018-04" db="EMBL/GenBank/DDBJ databases">
        <title>Subsurface microbial communities from deep shales in Ohio and West Virginia, USA.</title>
        <authorList>
            <person name="Wrighton K."/>
        </authorList>
    </citation>
    <scope>NUCLEOTIDE SEQUENCE [LARGE SCALE GENOMIC DNA]</scope>
    <source>
        <strain evidence="2 3">WC1</strain>
    </source>
</reference>
<name>A0A2T5RF06_9FIRM</name>
<evidence type="ECO:0000259" key="1">
    <source>
        <dbReference type="PROSITE" id="PS50851"/>
    </source>
</evidence>
<evidence type="ECO:0000313" key="3">
    <source>
        <dbReference type="Proteomes" id="UP000244089"/>
    </source>
</evidence>
<comment type="caution">
    <text evidence="2">The sequence shown here is derived from an EMBL/GenBank/DDBJ whole genome shotgun (WGS) entry which is preliminary data.</text>
</comment>
<dbReference type="Proteomes" id="UP000244089">
    <property type="component" value="Unassembled WGS sequence"/>
</dbReference>
<dbReference type="InterPro" id="IPR036061">
    <property type="entry name" value="CheW-like_dom_sf"/>
</dbReference>
<dbReference type="Gene3D" id="2.40.50.180">
    <property type="entry name" value="CheA-289, Domain 4"/>
    <property type="match status" value="1"/>
</dbReference>
<organism evidence="2 3">
    <name type="scientific">Halanaerobium saccharolyticum</name>
    <dbReference type="NCBI Taxonomy" id="43595"/>
    <lineage>
        <taxon>Bacteria</taxon>
        <taxon>Bacillati</taxon>
        <taxon>Bacillota</taxon>
        <taxon>Clostridia</taxon>
        <taxon>Halanaerobiales</taxon>
        <taxon>Halanaerobiaceae</taxon>
        <taxon>Halanaerobium</taxon>
    </lineage>
</organism>
<dbReference type="SMART" id="SM00260">
    <property type="entry name" value="CheW"/>
    <property type="match status" value="1"/>
</dbReference>
<dbReference type="PROSITE" id="PS50851">
    <property type="entry name" value="CHEW"/>
    <property type="match status" value="1"/>
</dbReference>
<dbReference type="PANTHER" id="PTHR22617">
    <property type="entry name" value="CHEMOTAXIS SENSOR HISTIDINE KINASE-RELATED"/>
    <property type="match status" value="1"/>
</dbReference>
<accession>A0A2T5RF06</accession>
<dbReference type="PANTHER" id="PTHR22617:SF23">
    <property type="entry name" value="CHEMOTAXIS PROTEIN CHEW"/>
    <property type="match status" value="1"/>
</dbReference>
<dbReference type="GO" id="GO:0005829">
    <property type="term" value="C:cytosol"/>
    <property type="evidence" value="ECO:0007669"/>
    <property type="project" value="TreeGrafter"/>
</dbReference>